<evidence type="ECO:0000313" key="3">
    <source>
        <dbReference type="Proteomes" id="UP001438707"/>
    </source>
</evidence>
<dbReference type="Proteomes" id="UP001438707">
    <property type="component" value="Unassembled WGS sequence"/>
</dbReference>
<organism evidence="2 3">
    <name type="scientific">Apatococcus lobatus</name>
    <dbReference type="NCBI Taxonomy" id="904363"/>
    <lineage>
        <taxon>Eukaryota</taxon>
        <taxon>Viridiplantae</taxon>
        <taxon>Chlorophyta</taxon>
        <taxon>core chlorophytes</taxon>
        <taxon>Trebouxiophyceae</taxon>
        <taxon>Chlorellales</taxon>
        <taxon>Chlorellaceae</taxon>
        <taxon>Apatococcus</taxon>
    </lineage>
</organism>
<gene>
    <name evidence="2" type="ORF">WJX74_000446</name>
</gene>
<dbReference type="AlphaFoldDB" id="A0AAW1S5D0"/>
<feature type="region of interest" description="Disordered" evidence="1">
    <location>
        <begin position="234"/>
        <end position="276"/>
    </location>
</feature>
<protein>
    <submittedName>
        <fullName evidence="2">Uncharacterized protein</fullName>
    </submittedName>
</protein>
<evidence type="ECO:0000256" key="1">
    <source>
        <dbReference type="SAM" id="MobiDB-lite"/>
    </source>
</evidence>
<accession>A0AAW1S5D0</accession>
<evidence type="ECO:0000313" key="2">
    <source>
        <dbReference type="EMBL" id="KAK9841132.1"/>
    </source>
</evidence>
<feature type="compositionally biased region" description="Low complexity" evidence="1">
    <location>
        <begin position="243"/>
        <end position="268"/>
    </location>
</feature>
<reference evidence="2 3" key="1">
    <citation type="journal article" date="2024" name="Nat. Commun.">
        <title>Phylogenomics reveals the evolutionary origins of lichenization in chlorophyte algae.</title>
        <authorList>
            <person name="Puginier C."/>
            <person name="Libourel C."/>
            <person name="Otte J."/>
            <person name="Skaloud P."/>
            <person name="Haon M."/>
            <person name="Grisel S."/>
            <person name="Petersen M."/>
            <person name="Berrin J.G."/>
            <person name="Delaux P.M."/>
            <person name="Dal Grande F."/>
            <person name="Keller J."/>
        </authorList>
    </citation>
    <scope>NUCLEOTIDE SEQUENCE [LARGE SCALE GENOMIC DNA]</scope>
    <source>
        <strain evidence="2 3">SAG 2145</strain>
    </source>
</reference>
<comment type="caution">
    <text evidence="2">The sequence shown here is derived from an EMBL/GenBank/DDBJ whole genome shotgun (WGS) entry which is preliminary data.</text>
</comment>
<name>A0AAW1S5D0_9CHLO</name>
<dbReference type="EMBL" id="JALJOS010000003">
    <property type="protein sequence ID" value="KAK9841132.1"/>
    <property type="molecule type" value="Genomic_DNA"/>
</dbReference>
<proteinExistence type="predicted"/>
<keyword evidence="3" id="KW-1185">Reference proteome</keyword>
<sequence>MLPVSIWLQQHLPAIPQARNRLLPSLSYSQPRSRLWWQAPATGSGAEAAEDFPFEDDASAKIQQHMSDLAASRAGHQLVKGTGSKTLAPGNLTAVRDRLSMPAPAEFEEHDPWTLRAIMEKRKLKEREDALWRARKAQKYSHRHLNVSAFTDYRCRDEDEEPARHYSHDEIMNIITGDWKNANPFTVEHQCNNPISRADWAREGIERPPETDEWIRDAGLMSFGDVLAPKIAPSQDMLDAEFQGLEGTETEGQSEGQDSSLSEDFSSFDMDEDSGE</sequence>